<dbReference type="Gene3D" id="3.80.30.20">
    <property type="entry name" value="tm_1862 like domain"/>
    <property type="match status" value="1"/>
</dbReference>
<sequence length="650" mass="71630">MHIVLVDMPWSSLDAPSLALGILRRRILDVFPDGAADVEVVHANLDFADWVAARTEYGFEEYDFCASSYFSGHSEWIFSAALNGQPRWRVAEFTEHFGGRIPERMLAKARELHELAPLFVRETAAKIAATAPDVVGFTTTFAQNAATLAAARVVKELAPGTTTVFGGANCDGPQGAALHRNFPQVDFVVRGEGEIAFPRLLAALRDGDTDDLAAIPGLCRRDPHGRSVAHLMDAAPLPPGALVTPDYGDYFERHARSTAGGWVEPRLVVEGSRGCWWGEKHHCTFCGLNGSFMEFRSKDPRRFVEEILGLVERHRVLDVWVTDNILDMAYLNSMAPLLQESGYDLRLCYEIKSNLRREQLATLYAAGISYVQPGVESLSSRVLKLMDKGVTGCQNVRLLRDAETIGVNLSWNYLYGFPGETEQDYDEIIDQLPALHHLGPPANSTRLKVERFSPYFDRPELGFGELRPASHYHHIYDLPENELADLVYIFDSPHQGIADGCLNRLRTAVASWTRAYSRSRLTHCDLGGHIVLVDTRPGFSWRLLDLTDPLEVTVFRLLDTPHSPAALLRKAAARGANAGEPAGEVTEERLTGLLARWRALGLVFAEGGQYVQVAPAVANQDLLRLDGDGLHGDDTSLVPALATPGGGDTR</sequence>
<dbReference type="SFLD" id="SFLDS00029">
    <property type="entry name" value="Radical_SAM"/>
    <property type="match status" value="1"/>
</dbReference>
<dbReference type="SFLD" id="SFLDF00324">
    <property type="entry name" value="bacteriocin_maturation"/>
    <property type="match status" value="1"/>
</dbReference>
<evidence type="ECO:0000256" key="4">
    <source>
        <dbReference type="ARBA" id="ARBA00023004"/>
    </source>
</evidence>
<feature type="domain" description="B12-binding" evidence="6">
    <location>
        <begin position="120"/>
        <end position="211"/>
    </location>
</feature>
<dbReference type="SMART" id="SM00729">
    <property type="entry name" value="Elp3"/>
    <property type="match status" value="1"/>
</dbReference>
<keyword evidence="2" id="KW-0949">S-adenosyl-L-methionine</keyword>
<dbReference type="SUPFAM" id="SSF102114">
    <property type="entry name" value="Radical SAM enzymes"/>
    <property type="match status" value="1"/>
</dbReference>
<dbReference type="GO" id="GO:0031419">
    <property type="term" value="F:cobalamin binding"/>
    <property type="evidence" value="ECO:0007669"/>
    <property type="project" value="InterPro"/>
</dbReference>
<dbReference type="PANTHER" id="PTHR43409">
    <property type="entry name" value="ANAEROBIC MAGNESIUM-PROTOPORPHYRIN IX MONOMETHYL ESTER CYCLASE-RELATED"/>
    <property type="match status" value="1"/>
</dbReference>
<dbReference type="Pfam" id="PF02310">
    <property type="entry name" value="B12-binding"/>
    <property type="match status" value="1"/>
</dbReference>
<dbReference type="GO" id="GO:0005829">
    <property type="term" value="C:cytosol"/>
    <property type="evidence" value="ECO:0007669"/>
    <property type="project" value="TreeGrafter"/>
</dbReference>
<gene>
    <name evidence="7" type="ORF">STRTUCAR8_00888</name>
</gene>
<accession>L7FF01</accession>
<evidence type="ECO:0000256" key="5">
    <source>
        <dbReference type="ARBA" id="ARBA00023014"/>
    </source>
</evidence>
<reference evidence="7 8" key="1">
    <citation type="journal article" date="2011" name="Plasmid">
        <title>Streptomyces turgidiscabies Car8 contains a modular pathogenicity island that shares virulence genes with other actinobacterial plant pathogens.</title>
        <authorList>
            <person name="Huguet-Tapia J.C."/>
            <person name="Badger J.H."/>
            <person name="Loria R."/>
            <person name="Pettis G.S."/>
        </authorList>
    </citation>
    <scope>NUCLEOTIDE SEQUENCE [LARGE SCALE GENOMIC DNA]</scope>
    <source>
        <strain evidence="7 8">Car8</strain>
    </source>
</reference>
<dbReference type="InterPro" id="IPR058240">
    <property type="entry name" value="rSAM_sf"/>
</dbReference>
<dbReference type="PATRIC" id="fig|698760.3.peg.1551"/>
<name>L7FF01_STRT8</name>
<dbReference type="Proteomes" id="UP000010931">
    <property type="component" value="Unassembled WGS sequence"/>
</dbReference>
<dbReference type="GO" id="GO:0003824">
    <property type="term" value="F:catalytic activity"/>
    <property type="evidence" value="ECO:0007669"/>
    <property type="project" value="InterPro"/>
</dbReference>
<organism evidence="7 8">
    <name type="scientific">Streptomyces turgidiscabies (strain Car8)</name>
    <dbReference type="NCBI Taxonomy" id="698760"/>
    <lineage>
        <taxon>Bacteria</taxon>
        <taxon>Bacillati</taxon>
        <taxon>Actinomycetota</taxon>
        <taxon>Actinomycetes</taxon>
        <taxon>Kitasatosporales</taxon>
        <taxon>Streptomycetaceae</taxon>
        <taxon>Streptomyces</taxon>
    </lineage>
</organism>
<dbReference type="SFLD" id="SFLDG01082">
    <property type="entry name" value="B12-binding_domain_containing"/>
    <property type="match status" value="1"/>
</dbReference>
<dbReference type="InterPro" id="IPR023404">
    <property type="entry name" value="rSAM_horseshoe"/>
</dbReference>
<dbReference type="Pfam" id="PF04055">
    <property type="entry name" value="Radical_SAM"/>
    <property type="match status" value="1"/>
</dbReference>
<evidence type="ECO:0000313" key="8">
    <source>
        <dbReference type="Proteomes" id="UP000010931"/>
    </source>
</evidence>
<evidence type="ECO:0000256" key="3">
    <source>
        <dbReference type="ARBA" id="ARBA00022723"/>
    </source>
</evidence>
<dbReference type="STRING" id="85558.T45_06851"/>
<dbReference type="InterPro" id="IPR051198">
    <property type="entry name" value="BchE-like"/>
</dbReference>
<keyword evidence="8" id="KW-1185">Reference proteome</keyword>
<dbReference type="EMBL" id="AEJB01000123">
    <property type="protein sequence ID" value="ELP69784.1"/>
    <property type="molecule type" value="Genomic_DNA"/>
</dbReference>
<dbReference type="GO" id="GO:0051536">
    <property type="term" value="F:iron-sulfur cluster binding"/>
    <property type="evidence" value="ECO:0007669"/>
    <property type="project" value="UniProtKB-KW"/>
</dbReference>
<keyword evidence="4" id="KW-0408">Iron</keyword>
<keyword evidence="5" id="KW-0411">Iron-sulfur</keyword>
<evidence type="ECO:0000259" key="6">
    <source>
        <dbReference type="PROSITE" id="PS51332"/>
    </source>
</evidence>
<evidence type="ECO:0000256" key="1">
    <source>
        <dbReference type="ARBA" id="ARBA00001966"/>
    </source>
</evidence>
<dbReference type="InterPro" id="IPR023984">
    <property type="entry name" value="rSAM_ocin_1"/>
</dbReference>
<dbReference type="Gene3D" id="3.40.50.280">
    <property type="entry name" value="Cobalamin-binding domain"/>
    <property type="match status" value="1"/>
</dbReference>
<evidence type="ECO:0000313" key="7">
    <source>
        <dbReference type="EMBL" id="ELP69784.1"/>
    </source>
</evidence>
<protein>
    <submittedName>
        <fullName evidence="7">Radical SAM domain protein</fullName>
    </submittedName>
</protein>
<comment type="caution">
    <text evidence="7">The sequence shown here is derived from an EMBL/GenBank/DDBJ whole genome shotgun (WGS) entry which is preliminary data.</text>
</comment>
<keyword evidence="3" id="KW-0479">Metal-binding</keyword>
<dbReference type="InterPro" id="IPR006638">
    <property type="entry name" value="Elp3/MiaA/NifB-like_rSAM"/>
</dbReference>
<proteinExistence type="predicted"/>
<dbReference type="GO" id="GO:0046872">
    <property type="term" value="F:metal ion binding"/>
    <property type="evidence" value="ECO:0007669"/>
    <property type="project" value="UniProtKB-KW"/>
</dbReference>
<dbReference type="PANTHER" id="PTHR43409:SF7">
    <property type="entry name" value="BLL1977 PROTEIN"/>
    <property type="match status" value="1"/>
</dbReference>
<evidence type="ECO:0000256" key="2">
    <source>
        <dbReference type="ARBA" id="ARBA00022691"/>
    </source>
</evidence>
<comment type="cofactor">
    <cofactor evidence="1">
        <name>[4Fe-4S] cluster</name>
        <dbReference type="ChEBI" id="CHEBI:49883"/>
    </cofactor>
</comment>
<dbReference type="AlphaFoldDB" id="L7FF01"/>
<dbReference type="NCBIfam" id="TIGR03975">
    <property type="entry name" value="rSAM_ocin_1"/>
    <property type="match status" value="1"/>
</dbReference>
<dbReference type="InterPro" id="IPR007197">
    <property type="entry name" value="rSAM"/>
</dbReference>
<dbReference type="InterPro" id="IPR006158">
    <property type="entry name" value="Cobalamin-bd"/>
</dbReference>
<dbReference type="PROSITE" id="PS51332">
    <property type="entry name" value="B12_BINDING"/>
    <property type="match status" value="1"/>
</dbReference>